<dbReference type="EMBL" id="CP071502">
    <property type="protein sequence ID" value="QSX36522.1"/>
    <property type="molecule type" value="Genomic_DNA"/>
</dbReference>
<feature type="chain" id="PRO_5047388202" evidence="2">
    <location>
        <begin position="22"/>
        <end position="252"/>
    </location>
</feature>
<keyword evidence="2" id="KW-0732">Signal</keyword>
<evidence type="ECO:0000259" key="3">
    <source>
        <dbReference type="PROSITE" id="PS50853"/>
    </source>
</evidence>
<name>A0ABX7QYB5_9GAMM</name>
<feature type="compositionally biased region" description="Low complexity" evidence="1">
    <location>
        <begin position="93"/>
        <end position="107"/>
    </location>
</feature>
<dbReference type="Gene3D" id="2.60.40.10">
    <property type="entry name" value="Immunoglobulins"/>
    <property type="match status" value="1"/>
</dbReference>
<dbReference type="CDD" id="cd00063">
    <property type="entry name" value="FN3"/>
    <property type="match status" value="1"/>
</dbReference>
<feature type="domain" description="Fibronectin type-III" evidence="3">
    <location>
        <begin position="155"/>
        <end position="246"/>
    </location>
</feature>
<keyword evidence="5" id="KW-1185">Reference proteome</keyword>
<feature type="signal peptide" evidence="2">
    <location>
        <begin position="1"/>
        <end position="21"/>
    </location>
</feature>
<evidence type="ECO:0000313" key="4">
    <source>
        <dbReference type="EMBL" id="QSX36522.1"/>
    </source>
</evidence>
<dbReference type="InterPro" id="IPR036116">
    <property type="entry name" value="FN3_sf"/>
</dbReference>
<evidence type="ECO:0000313" key="5">
    <source>
        <dbReference type="Proteomes" id="UP000663207"/>
    </source>
</evidence>
<reference evidence="4 5" key="1">
    <citation type="submission" date="2021-03" db="EMBL/GenBank/DDBJ databases">
        <title>Novel species identification of genus Shewanella.</title>
        <authorList>
            <person name="Liu G."/>
            <person name="Zhang Q."/>
        </authorList>
    </citation>
    <scope>NUCLEOTIDE SEQUENCE [LARGE SCALE GENOMIC DNA]</scope>
    <source>
        <strain evidence="4 5">FJAT-52962</strain>
    </source>
</reference>
<evidence type="ECO:0000256" key="1">
    <source>
        <dbReference type="SAM" id="MobiDB-lite"/>
    </source>
</evidence>
<accession>A0ABX7QYB5</accession>
<organism evidence="4 5">
    <name type="scientific">Shewanella sedimentimangrovi</name>
    <dbReference type="NCBI Taxonomy" id="2814293"/>
    <lineage>
        <taxon>Bacteria</taxon>
        <taxon>Pseudomonadati</taxon>
        <taxon>Pseudomonadota</taxon>
        <taxon>Gammaproteobacteria</taxon>
        <taxon>Alteromonadales</taxon>
        <taxon>Shewanellaceae</taxon>
        <taxon>Shewanella</taxon>
    </lineage>
</organism>
<dbReference type="Proteomes" id="UP000663207">
    <property type="component" value="Chromosome"/>
</dbReference>
<evidence type="ECO:0000256" key="2">
    <source>
        <dbReference type="SAM" id="SignalP"/>
    </source>
</evidence>
<feature type="region of interest" description="Disordered" evidence="1">
    <location>
        <begin position="81"/>
        <end position="107"/>
    </location>
</feature>
<proteinExistence type="predicted"/>
<protein>
    <submittedName>
        <fullName evidence="4">Fibronectin type III domain-containing protein</fullName>
    </submittedName>
</protein>
<dbReference type="SUPFAM" id="SSF49265">
    <property type="entry name" value="Fibronectin type III"/>
    <property type="match status" value="1"/>
</dbReference>
<dbReference type="InterPro" id="IPR013783">
    <property type="entry name" value="Ig-like_fold"/>
</dbReference>
<sequence length="252" mass="26992">MNKLKIVAVGILLLTNFKSFAIGTPAPSIPSLSGTKPESTVTLKWSPECTASTLTYTIQESLNDAFWNTVYTGPGDSGMETSLVGPLSPSGENHPASNNKKPSKSTPSLIDCTTDYLPKSLTLSSRNNRIYYYRIKACSSSACSAYSSSLIVASPPYAPQISSNYQAGQAGYTINWTPVSGDIVTSYQFQENPFGRGWSATTGLGLTTSKAYQSMLPGTYYHRVRACNDSGCGLWSNSTSVIIPSPIEQCSI</sequence>
<dbReference type="RefSeq" id="WP_207379882.1">
    <property type="nucleotide sequence ID" value="NZ_CP071502.1"/>
</dbReference>
<gene>
    <name evidence="4" type="ORF">JYB85_14705</name>
</gene>
<dbReference type="InterPro" id="IPR003961">
    <property type="entry name" value="FN3_dom"/>
</dbReference>
<dbReference type="PROSITE" id="PS50853">
    <property type="entry name" value="FN3"/>
    <property type="match status" value="1"/>
</dbReference>